<name>A0A127BC96_9EURY</name>
<evidence type="ECO:0000313" key="1">
    <source>
        <dbReference type="EMBL" id="AMM54954.1"/>
    </source>
</evidence>
<accession>A0A127BC96</accession>
<reference evidence="2" key="1">
    <citation type="submission" date="2015-02" db="EMBL/GenBank/DDBJ databases">
        <title>Pyrococcus kukulkanii sp. nov., a novel hyperthermophilic archaeon isolated from a deep-sea hydrothermal vent at the Guaymas Basin.</title>
        <authorList>
            <person name="Oger P.M."/>
            <person name="Callac N."/>
            <person name="Jebbar M."/>
            <person name="Godfroy A."/>
        </authorList>
    </citation>
    <scope>NUCLEOTIDE SEQUENCE [LARGE SCALE GENOMIC DNA]</scope>
    <source>
        <strain evidence="2">NCB100</strain>
    </source>
</reference>
<reference evidence="1 2" key="2">
    <citation type="journal article" date="2016" name="Int. J. Syst. Evol. Microbiol.">
        <title>Pyrococcus kukulkanii sp. nov., a hyperthermophilic, piezophilic archaeon isolated from a deep-sea hydrothermal vent.</title>
        <authorList>
            <person name="Callac N."/>
            <person name="Oger P."/>
            <person name="Lesongeur F."/>
            <person name="Rattray J.E."/>
            <person name="Vannier P."/>
            <person name="Michoud G."/>
            <person name="Beauverger M."/>
            <person name="Gayet N."/>
            <person name="Rouxel O."/>
            <person name="Jebbar M."/>
            <person name="Godfroy A."/>
        </authorList>
    </citation>
    <scope>NUCLEOTIDE SEQUENCE [LARGE SCALE GENOMIC DNA]</scope>
    <source>
        <strain evidence="1 2">NCB100</strain>
    </source>
</reference>
<dbReference type="PATRIC" id="fig|1609559.3.peg.633"/>
<dbReference type="KEGG" id="pyc:TQ32_03035"/>
<gene>
    <name evidence="1" type="ORF">TQ32_03035</name>
</gene>
<organism evidence="1 2">
    <name type="scientific">Pyrococcus kukulkanii</name>
    <dbReference type="NCBI Taxonomy" id="1609559"/>
    <lineage>
        <taxon>Archaea</taxon>
        <taxon>Methanobacteriati</taxon>
        <taxon>Methanobacteriota</taxon>
        <taxon>Thermococci</taxon>
        <taxon>Thermococcales</taxon>
        <taxon>Thermococcaceae</taxon>
        <taxon>Pyrococcus</taxon>
    </lineage>
</organism>
<evidence type="ECO:0000313" key="2">
    <source>
        <dbReference type="Proteomes" id="UP000070587"/>
    </source>
</evidence>
<dbReference type="Proteomes" id="UP000070587">
    <property type="component" value="Chromosome"/>
</dbReference>
<dbReference type="AlphaFoldDB" id="A0A127BC96"/>
<proteinExistence type="predicted"/>
<dbReference type="EMBL" id="CP010835">
    <property type="protein sequence ID" value="AMM54954.1"/>
    <property type="molecule type" value="Genomic_DNA"/>
</dbReference>
<protein>
    <submittedName>
        <fullName evidence="1">Uncharacterized protein</fullName>
    </submittedName>
</protein>
<sequence length="95" mass="11267">MYYSLLLLLKRLLTKFRVFILLTQVKNMQKEVYQVLNLLVSHQITFEKAAEFLKLDAEKLAFLLDLLGVEYSFLDEEEAKLEKEAVKRLLEEVEE</sequence>
<dbReference type="STRING" id="1609559.TQ32_03035"/>